<dbReference type="Pfam" id="PF07314">
    <property type="entry name" value="Lit"/>
    <property type="match status" value="1"/>
</dbReference>
<evidence type="ECO:0000313" key="3">
    <source>
        <dbReference type="Proteomes" id="UP000199263"/>
    </source>
</evidence>
<feature type="transmembrane region" description="Helical" evidence="1">
    <location>
        <begin position="147"/>
        <end position="169"/>
    </location>
</feature>
<feature type="transmembrane region" description="Helical" evidence="1">
    <location>
        <begin position="105"/>
        <end position="126"/>
    </location>
</feature>
<dbReference type="Proteomes" id="UP000199263">
    <property type="component" value="Unassembled WGS sequence"/>
</dbReference>
<sequence>MNNKIKNIEINKILNCFINTILGFFSAMFVLSVSVIITLNLTPIYRWAISKYSISEYTGLSSNDLMINYKGLIYYLQNPFIEKLQFQDFSMSPQGEIHFQDVKRIFMYMYIYVFVFMIALGIYLLIKDKFKNKSFFKATKILNSSSNVLILFFAVLIYTISVDFSKYFILFHKILFTNNYWLFDPELDPVINALPEEFFMLLGAIILILLIAQAIYFKTLYYKSRRDLNN</sequence>
<feature type="transmembrane region" description="Helical" evidence="1">
    <location>
        <begin position="12"/>
        <end position="37"/>
    </location>
</feature>
<dbReference type="STRING" id="119641.SAMN05421842_11876"/>
<dbReference type="OrthoDB" id="9813051at2"/>
<keyword evidence="1" id="KW-1133">Transmembrane helix</keyword>
<dbReference type="EMBL" id="FOMG01000018">
    <property type="protein sequence ID" value="SFD06952.1"/>
    <property type="molecule type" value="Genomic_DNA"/>
</dbReference>
<keyword evidence="1" id="KW-0812">Transmembrane</keyword>
<proteinExistence type="predicted"/>
<dbReference type="RefSeq" id="WP_090092136.1">
    <property type="nucleotide sequence ID" value="NZ_FOMG01000018.1"/>
</dbReference>
<keyword evidence="1" id="KW-0472">Membrane</keyword>
<evidence type="ECO:0000256" key="1">
    <source>
        <dbReference type="SAM" id="Phobius"/>
    </source>
</evidence>
<dbReference type="InterPro" id="IPR010178">
    <property type="entry name" value="Lit"/>
</dbReference>
<name>A0A1I1PBH8_9CLOT</name>
<evidence type="ECO:0000313" key="2">
    <source>
        <dbReference type="EMBL" id="SFD06952.1"/>
    </source>
</evidence>
<reference evidence="2 3" key="1">
    <citation type="submission" date="2016-10" db="EMBL/GenBank/DDBJ databases">
        <authorList>
            <person name="de Groot N.N."/>
        </authorList>
    </citation>
    <scope>NUCLEOTIDE SEQUENCE [LARGE SCALE GENOMIC DNA]</scope>
    <source>
        <strain evidence="2 3">DSM 12992</strain>
    </source>
</reference>
<accession>A0A1I1PBH8</accession>
<gene>
    <name evidence="2" type="ORF">SAMN05421842_11876</name>
</gene>
<organism evidence="2 3">
    <name type="scientific">Clostridium uliginosum</name>
    <dbReference type="NCBI Taxonomy" id="119641"/>
    <lineage>
        <taxon>Bacteria</taxon>
        <taxon>Bacillati</taxon>
        <taxon>Bacillota</taxon>
        <taxon>Clostridia</taxon>
        <taxon>Eubacteriales</taxon>
        <taxon>Clostridiaceae</taxon>
        <taxon>Clostridium</taxon>
    </lineage>
</organism>
<dbReference type="AlphaFoldDB" id="A0A1I1PBH8"/>
<keyword evidence="3" id="KW-1185">Reference proteome</keyword>
<protein>
    <submittedName>
        <fullName evidence="2">Integral membrane protein TIGR01906</fullName>
    </submittedName>
</protein>
<dbReference type="NCBIfam" id="TIGR01906">
    <property type="entry name" value="integ_TIGR01906"/>
    <property type="match status" value="1"/>
</dbReference>
<feature type="transmembrane region" description="Helical" evidence="1">
    <location>
        <begin position="198"/>
        <end position="217"/>
    </location>
</feature>